<dbReference type="InterPro" id="IPR013328">
    <property type="entry name" value="6PGD_dom2"/>
</dbReference>
<dbReference type="InterPro" id="IPR006115">
    <property type="entry name" value="6PGDH_NADP-bd"/>
</dbReference>
<dbReference type="PATRIC" id="fig|883078.3.peg.1321"/>
<feature type="domain" description="3-hydroxyisobutyrate dehydrogenase-like NAD-binding" evidence="6">
    <location>
        <begin position="167"/>
        <end position="285"/>
    </location>
</feature>
<dbReference type="Proteomes" id="UP000001096">
    <property type="component" value="Unassembled WGS sequence"/>
</dbReference>
<dbReference type="HOGENOM" id="CLU_035117_1_0_5"/>
<evidence type="ECO:0000259" key="5">
    <source>
        <dbReference type="Pfam" id="PF03446"/>
    </source>
</evidence>
<dbReference type="InterPro" id="IPR002204">
    <property type="entry name" value="3-OH-isobutyrate_DH-rel_CS"/>
</dbReference>
<dbReference type="PIRSF" id="PIRSF000103">
    <property type="entry name" value="HIBADH"/>
    <property type="match status" value="1"/>
</dbReference>
<name>K8PKU0_9BRAD</name>
<sequence length="289" mass="30382">MAKVAFLGLGVMGFPMAGHLAAKGGHEVTVYNRTAAKSKAWAEKFGGRAAATPKAAAEGQDFVMACVGNDDDLRAVTIGADGAFSGMKPSAVFVDHTTASAEVARQLDAEATKRGFQFIDAPVSGGQAGAENGVLTVMCGGAEAAYKQAEPVIASYARMCKLLGPAGSGQLTKMVNQICIAGLVEGLSEGIHFAKKAGLDVGAVIDTISKGAAQSWQMENRYKTMNEGKFDFGFAVEWMRKDLSICLAEARRNGASLPVTALVDNFYAEVEKMGGKRWDTSSLLARLQR</sequence>
<comment type="similarity">
    <text evidence="1">Belongs to the HIBADH-related family.</text>
</comment>
<reference evidence="7 8" key="1">
    <citation type="submission" date="2012-04" db="EMBL/GenBank/DDBJ databases">
        <title>The Genome Sequence of Afipia broomeae ATCC 49717.</title>
        <authorList>
            <consortium name="The Broad Institute Genome Sequencing Platform"/>
            <person name="Earl A."/>
            <person name="Ward D."/>
            <person name="Feldgarden M."/>
            <person name="Gevers D."/>
            <person name="Huys G."/>
            <person name="Walker B."/>
            <person name="Young S.K."/>
            <person name="Zeng Q."/>
            <person name="Gargeya S."/>
            <person name="Fitzgerald M."/>
            <person name="Haas B."/>
            <person name="Abouelleil A."/>
            <person name="Alvarado L."/>
            <person name="Arachchi H.M."/>
            <person name="Berlin A."/>
            <person name="Chapman S.B."/>
            <person name="Goldberg J."/>
            <person name="Griggs A."/>
            <person name="Gujja S."/>
            <person name="Hansen M."/>
            <person name="Howarth C."/>
            <person name="Imamovic A."/>
            <person name="Larimer J."/>
            <person name="McCowen C."/>
            <person name="Montmayeur A."/>
            <person name="Murphy C."/>
            <person name="Neiman D."/>
            <person name="Pearson M."/>
            <person name="Priest M."/>
            <person name="Roberts A."/>
            <person name="Saif S."/>
            <person name="Shea T."/>
            <person name="Sisk P."/>
            <person name="Sykes S."/>
            <person name="Wortman J."/>
            <person name="Nusbaum C."/>
            <person name="Birren B."/>
        </authorList>
    </citation>
    <scope>NUCLEOTIDE SEQUENCE [LARGE SCALE GENOMIC DNA]</scope>
    <source>
        <strain evidence="7 8">ATCC 49717</strain>
    </source>
</reference>
<dbReference type="PANTHER" id="PTHR43060">
    <property type="entry name" value="3-HYDROXYISOBUTYRATE DEHYDROGENASE-LIKE 1, MITOCHONDRIAL-RELATED"/>
    <property type="match status" value="1"/>
</dbReference>
<dbReference type="PROSITE" id="PS00895">
    <property type="entry name" value="3_HYDROXYISOBUT_DH"/>
    <property type="match status" value="1"/>
</dbReference>
<evidence type="ECO:0000313" key="7">
    <source>
        <dbReference type="EMBL" id="EKS42196.1"/>
    </source>
</evidence>
<evidence type="ECO:0000256" key="1">
    <source>
        <dbReference type="ARBA" id="ARBA00009080"/>
    </source>
</evidence>
<dbReference type="GO" id="GO:0051287">
    <property type="term" value="F:NAD binding"/>
    <property type="evidence" value="ECO:0007669"/>
    <property type="project" value="InterPro"/>
</dbReference>
<proteinExistence type="inferred from homology"/>
<dbReference type="InterPro" id="IPR029154">
    <property type="entry name" value="HIBADH-like_NADP-bd"/>
</dbReference>
<keyword evidence="3" id="KW-0520">NAD</keyword>
<dbReference type="GO" id="GO:0016054">
    <property type="term" value="P:organic acid catabolic process"/>
    <property type="evidence" value="ECO:0007669"/>
    <property type="project" value="UniProtKB-ARBA"/>
</dbReference>
<dbReference type="eggNOG" id="COG2084">
    <property type="taxonomic scope" value="Bacteria"/>
</dbReference>
<evidence type="ECO:0000256" key="3">
    <source>
        <dbReference type="ARBA" id="ARBA00023027"/>
    </source>
</evidence>
<keyword evidence="2" id="KW-0560">Oxidoreductase</keyword>
<dbReference type="GO" id="GO:0050661">
    <property type="term" value="F:NADP binding"/>
    <property type="evidence" value="ECO:0007669"/>
    <property type="project" value="InterPro"/>
</dbReference>
<dbReference type="GO" id="GO:0016491">
    <property type="term" value="F:oxidoreductase activity"/>
    <property type="evidence" value="ECO:0007669"/>
    <property type="project" value="UniProtKB-KW"/>
</dbReference>
<keyword evidence="8" id="KW-1185">Reference proteome</keyword>
<feature type="active site" evidence="4">
    <location>
        <position position="173"/>
    </location>
</feature>
<feature type="domain" description="6-phosphogluconate dehydrogenase NADP-binding" evidence="5">
    <location>
        <begin position="3"/>
        <end position="164"/>
    </location>
</feature>
<dbReference type="RefSeq" id="WP_006020008.1">
    <property type="nucleotide sequence ID" value="NZ_KB375282.1"/>
</dbReference>
<gene>
    <name evidence="7" type="ORF">HMPREF9695_01288</name>
</gene>
<evidence type="ECO:0000256" key="4">
    <source>
        <dbReference type="PIRSR" id="PIRSR000103-1"/>
    </source>
</evidence>
<dbReference type="InterPro" id="IPR015815">
    <property type="entry name" value="HIBADH-related"/>
</dbReference>
<dbReference type="InterPro" id="IPR036291">
    <property type="entry name" value="NAD(P)-bd_dom_sf"/>
</dbReference>
<dbReference type="AlphaFoldDB" id="K8PKU0"/>
<protein>
    <submittedName>
        <fullName evidence="7">Uncharacterized protein</fullName>
    </submittedName>
</protein>
<dbReference type="Pfam" id="PF03446">
    <property type="entry name" value="NAD_binding_2"/>
    <property type="match status" value="1"/>
</dbReference>
<evidence type="ECO:0000259" key="6">
    <source>
        <dbReference type="Pfam" id="PF14833"/>
    </source>
</evidence>
<dbReference type="Gene3D" id="3.40.50.720">
    <property type="entry name" value="NAD(P)-binding Rossmann-like Domain"/>
    <property type="match status" value="1"/>
</dbReference>
<dbReference type="InterPro" id="IPR008927">
    <property type="entry name" value="6-PGluconate_DH-like_C_sf"/>
</dbReference>
<dbReference type="PANTHER" id="PTHR43060:SF15">
    <property type="entry name" value="3-HYDROXYISOBUTYRATE DEHYDROGENASE-LIKE 1, MITOCHONDRIAL-RELATED"/>
    <property type="match status" value="1"/>
</dbReference>
<evidence type="ECO:0000256" key="2">
    <source>
        <dbReference type="ARBA" id="ARBA00023002"/>
    </source>
</evidence>
<dbReference type="EMBL" id="AGWX01000001">
    <property type="protein sequence ID" value="EKS42196.1"/>
    <property type="molecule type" value="Genomic_DNA"/>
</dbReference>
<comment type="caution">
    <text evidence="7">The sequence shown here is derived from an EMBL/GenBank/DDBJ whole genome shotgun (WGS) entry which is preliminary data.</text>
</comment>
<evidence type="ECO:0000313" key="8">
    <source>
        <dbReference type="Proteomes" id="UP000001096"/>
    </source>
</evidence>
<organism evidence="7 8">
    <name type="scientific">Afipia broomeae ATCC 49717</name>
    <dbReference type="NCBI Taxonomy" id="883078"/>
    <lineage>
        <taxon>Bacteria</taxon>
        <taxon>Pseudomonadati</taxon>
        <taxon>Pseudomonadota</taxon>
        <taxon>Alphaproteobacteria</taxon>
        <taxon>Hyphomicrobiales</taxon>
        <taxon>Nitrobacteraceae</taxon>
        <taxon>Afipia</taxon>
    </lineage>
</organism>
<dbReference type="SUPFAM" id="SSF51735">
    <property type="entry name" value="NAD(P)-binding Rossmann-fold domains"/>
    <property type="match status" value="1"/>
</dbReference>
<accession>K8PKU0</accession>
<dbReference type="Pfam" id="PF14833">
    <property type="entry name" value="NAD_binding_11"/>
    <property type="match status" value="1"/>
</dbReference>
<dbReference type="SUPFAM" id="SSF48179">
    <property type="entry name" value="6-phosphogluconate dehydrogenase C-terminal domain-like"/>
    <property type="match status" value="1"/>
</dbReference>
<dbReference type="Gene3D" id="1.10.1040.10">
    <property type="entry name" value="N-(1-d-carboxylethyl)-l-norvaline Dehydrogenase, domain 2"/>
    <property type="match status" value="1"/>
</dbReference>